<sequence length="712" mass="83242">MHTKDAGFHVVITSYQIVISDVKYFNRIKWQYMVLDEAQAIKSTSSMRWKTLLGFNCRNRLLLSGTPIQNSMAELWALLHFIMPTLFDSHEEFNEWFSKDIESHAENKTGIDEKHLSRLHMILKPFMLRRIKKDVENELSDKIEVMVYCPLTTRQKLLYMALKQKIRIEDLLHYTVGGGDSHSVDKNFTSNLMNLVMQFRKVCNHPELFERRDAKSPIFIPSHTFDIPYDVFDGNVRQEAILKLQKYFLFSPGYINEAMRNNCGDTIFNFCIFMRLTPDDMYKIFRGDILKRWTNYFEVANRRYNTCYRRFWSGNVKDFDIEIAATFKLCLAYIHMSIILQNLIFTLNNSGKKVYYTHTSHLYNSMPETVEHRNIRCRQRNEEGEAIIDVVNDDAQAKSQVSTAQTVEFVYKKRPTKVLECERTELPAFLFSVIPKVTTNSPQLFCPSRRVAYCWLRHLDDWSLNSLNYHYTKATGHALTKNRHGCFYPEPSTSLEVLTPMHGWSHTIIPDKETLVTDSGKLSVLDSLLKKLKEGGHRVLIYSQMTKMIDLLEEYMWHRHHKYMRLDGSSKISERRDMVADFQARTDIFVFLLSTRAGGLGINLTAADTVIFYDSDWNPTVDQQAMDRAHRLGQTKQVTVYRLICKGSIEERILQRAREKSEIQKLVISGGNFKPDTLKPKEVVSLLLDDEEIEQKCKRDIFFLEKNFSGFT</sequence>
<evidence type="ECO:0000256" key="3">
    <source>
        <dbReference type="ARBA" id="ARBA00022801"/>
    </source>
</evidence>
<protein>
    <recommendedName>
        <fullName evidence="7">Chromatin-remodeling ATPase INO80</fullName>
        <ecNumber evidence="7">3.6.4.-</ecNumber>
    </recommendedName>
</protein>
<dbReference type="InterPro" id="IPR001650">
    <property type="entry name" value="Helicase_C-like"/>
</dbReference>
<dbReference type="InterPro" id="IPR014001">
    <property type="entry name" value="Helicase_ATP-bd"/>
</dbReference>
<dbReference type="EMBL" id="LJIG01009293">
    <property type="protein sequence ID" value="KRT83369.1"/>
    <property type="molecule type" value="Genomic_DNA"/>
</dbReference>
<keyword evidence="4 7" id="KW-0067">ATP-binding</keyword>
<dbReference type="GO" id="GO:0006281">
    <property type="term" value="P:DNA repair"/>
    <property type="evidence" value="ECO:0007669"/>
    <property type="project" value="UniProtKB-UniRule"/>
</dbReference>
<evidence type="ECO:0000256" key="1">
    <source>
        <dbReference type="ARBA" id="ARBA00004123"/>
    </source>
</evidence>
<feature type="domain" description="Helicase C-terminal" evidence="9">
    <location>
        <begin position="524"/>
        <end position="679"/>
    </location>
</feature>
<dbReference type="GO" id="GO:0004386">
    <property type="term" value="F:helicase activity"/>
    <property type="evidence" value="ECO:0007669"/>
    <property type="project" value="UniProtKB-KW"/>
</dbReference>
<keyword evidence="7" id="KW-0227">DNA damage</keyword>
<dbReference type="GO" id="GO:0016887">
    <property type="term" value="F:ATP hydrolysis activity"/>
    <property type="evidence" value="ECO:0007669"/>
    <property type="project" value="TreeGrafter"/>
</dbReference>
<dbReference type="AlphaFoldDB" id="A0A0T6B7S6"/>
<dbReference type="OrthoDB" id="5847120at2759"/>
<reference evidence="10 11" key="1">
    <citation type="submission" date="2015-09" db="EMBL/GenBank/DDBJ databases">
        <title>Draft genome of the scarab beetle Oryctes borbonicus.</title>
        <authorList>
            <person name="Meyer J.M."/>
            <person name="Markov G.V."/>
            <person name="Baskaran P."/>
            <person name="Herrmann M."/>
            <person name="Sommer R.J."/>
            <person name="Roedelsperger C."/>
        </authorList>
    </citation>
    <scope>NUCLEOTIDE SEQUENCE [LARGE SCALE GENOMIC DNA]</scope>
    <source>
        <strain evidence="10">OB123</strain>
        <tissue evidence="10">Whole animal</tissue>
    </source>
</reference>
<comment type="catalytic activity">
    <reaction evidence="7">
        <text>ATP + H2O = ADP + phosphate + H(+)</text>
        <dbReference type="Rhea" id="RHEA:13065"/>
        <dbReference type="ChEBI" id="CHEBI:15377"/>
        <dbReference type="ChEBI" id="CHEBI:15378"/>
        <dbReference type="ChEBI" id="CHEBI:30616"/>
        <dbReference type="ChEBI" id="CHEBI:43474"/>
        <dbReference type="ChEBI" id="CHEBI:456216"/>
    </reaction>
</comment>
<evidence type="ECO:0000313" key="11">
    <source>
        <dbReference type="Proteomes" id="UP000051574"/>
    </source>
</evidence>
<evidence type="ECO:0000256" key="2">
    <source>
        <dbReference type="ARBA" id="ARBA00022741"/>
    </source>
</evidence>
<accession>A0A0T6B7S6</accession>
<dbReference type="GO" id="GO:0003677">
    <property type="term" value="F:DNA binding"/>
    <property type="evidence" value="ECO:0007669"/>
    <property type="project" value="UniProtKB-UniRule"/>
</dbReference>
<keyword evidence="2" id="KW-0547">Nucleotide-binding</keyword>
<evidence type="ECO:0000256" key="5">
    <source>
        <dbReference type="ARBA" id="ARBA00023125"/>
    </source>
</evidence>
<dbReference type="PANTHER" id="PTHR45685">
    <property type="entry name" value="HELICASE SRCAP-RELATED"/>
    <property type="match status" value="1"/>
</dbReference>
<dbReference type="SUPFAM" id="SSF52540">
    <property type="entry name" value="P-loop containing nucleoside triphosphate hydrolases"/>
    <property type="match status" value="2"/>
</dbReference>
<proteinExistence type="inferred from homology"/>
<dbReference type="InterPro" id="IPR050520">
    <property type="entry name" value="INO80/SWR1_helicase"/>
</dbReference>
<evidence type="ECO:0000259" key="8">
    <source>
        <dbReference type="PROSITE" id="PS51192"/>
    </source>
</evidence>
<keyword evidence="10" id="KW-0347">Helicase</keyword>
<dbReference type="Gene3D" id="3.40.50.10810">
    <property type="entry name" value="Tandem AAA-ATPase domain"/>
    <property type="match status" value="1"/>
</dbReference>
<dbReference type="PROSITE" id="PS51192">
    <property type="entry name" value="HELICASE_ATP_BIND_1"/>
    <property type="match status" value="1"/>
</dbReference>
<gene>
    <name evidence="10" type="ORF">AMK59_4020</name>
</gene>
<dbReference type="Pfam" id="PF00271">
    <property type="entry name" value="Helicase_C"/>
    <property type="match status" value="1"/>
</dbReference>
<name>A0A0T6B7S6_9SCAR</name>
<dbReference type="PROSITE" id="PS51194">
    <property type="entry name" value="HELICASE_CTER"/>
    <property type="match status" value="1"/>
</dbReference>
<dbReference type="PANTHER" id="PTHR45685:SF2">
    <property type="entry name" value="CHROMATIN-REMODELING ATPASE INO80"/>
    <property type="match status" value="1"/>
</dbReference>
<dbReference type="Gene3D" id="3.40.50.300">
    <property type="entry name" value="P-loop containing nucleotide triphosphate hydrolases"/>
    <property type="match status" value="2"/>
</dbReference>
<dbReference type="FunFam" id="3.40.50.300:FF:001304">
    <property type="entry name" value="DNA helicase INO80"/>
    <property type="match status" value="1"/>
</dbReference>
<dbReference type="Pfam" id="PF00176">
    <property type="entry name" value="SNF2-rel_dom"/>
    <property type="match status" value="1"/>
</dbReference>
<dbReference type="GO" id="GO:0005524">
    <property type="term" value="F:ATP binding"/>
    <property type="evidence" value="ECO:0007669"/>
    <property type="project" value="UniProtKB-UniRule"/>
</dbReference>
<comment type="domain">
    <text evidence="7">The DBINO region is involved in binding to DNA.</text>
</comment>
<keyword evidence="3 7" id="KW-0378">Hydrolase</keyword>
<keyword evidence="5 7" id="KW-0238">DNA-binding</keyword>
<dbReference type="GO" id="GO:0042393">
    <property type="term" value="F:histone binding"/>
    <property type="evidence" value="ECO:0007669"/>
    <property type="project" value="TreeGrafter"/>
</dbReference>
<dbReference type="Proteomes" id="UP000051574">
    <property type="component" value="Unassembled WGS sequence"/>
</dbReference>
<evidence type="ECO:0000256" key="7">
    <source>
        <dbReference type="RuleBase" id="RU368001"/>
    </source>
</evidence>
<keyword evidence="11" id="KW-1185">Reference proteome</keyword>
<dbReference type="GO" id="GO:0031011">
    <property type="term" value="C:Ino80 complex"/>
    <property type="evidence" value="ECO:0007669"/>
    <property type="project" value="UniProtKB-UniRule"/>
</dbReference>
<feature type="domain" description="Helicase ATP-binding" evidence="8">
    <location>
        <begin position="1"/>
        <end position="85"/>
    </location>
</feature>
<comment type="caution">
    <text evidence="10">The sequence shown here is derived from an EMBL/GenBank/DDBJ whole genome shotgun (WGS) entry which is preliminary data.</text>
</comment>
<evidence type="ECO:0000259" key="9">
    <source>
        <dbReference type="PROSITE" id="PS51194"/>
    </source>
</evidence>
<evidence type="ECO:0000313" key="10">
    <source>
        <dbReference type="EMBL" id="KRT83369.1"/>
    </source>
</evidence>
<organism evidence="10 11">
    <name type="scientific">Oryctes borbonicus</name>
    <dbReference type="NCBI Taxonomy" id="1629725"/>
    <lineage>
        <taxon>Eukaryota</taxon>
        <taxon>Metazoa</taxon>
        <taxon>Ecdysozoa</taxon>
        <taxon>Arthropoda</taxon>
        <taxon>Hexapoda</taxon>
        <taxon>Insecta</taxon>
        <taxon>Pterygota</taxon>
        <taxon>Neoptera</taxon>
        <taxon>Endopterygota</taxon>
        <taxon>Coleoptera</taxon>
        <taxon>Polyphaga</taxon>
        <taxon>Scarabaeiformia</taxon>
        <taxon>Scarabaeidae</taxon>
        <taxon>Dynastinae</taxon>
        <taxon>Oryctes</taxon>
    </lineage>
</organism>
<dbReference type="InterPro" id="IPR038718">
    <property type="entry name" value="SNF2-like_sf"/>
</dbReference>
<comment type="subunit">
    <text evidence="7">Component of the INO80 chromatin-remodeling complex.</text>
</comment>
<comment type="subcellular location">
    <subcellularLocation>
        <location evidence="1 7">Nucleus</location>
    </subcellularLocation>
</comment>
<dbReference type="InterPro" id="IPR027417">
    <property type="entry name" value="P-loop_NTPase"/>
</dbReference>
<dbReference type="EC" id="3.6.4.-" evidence="7"/>
<dbReference type="CDD" id="cd18793">
    <property type="entry name" value="SF2_C_SNF"/>
    <property type="match status" value="1"/>
</dbReference>
<dbReference type="SMART" id="SM00490">
    <property type="entry name" value="HELICc"/>
    <property type="match status" value="1"/>
</dbReference>
<dbReference type="InterPro" id="IPR049730">
    <property type="entry name" value="SNF2/RAD54-like_C"/>
</dbReference>
<keyword evidence="6" id="KW-0539">Nucleus</keyword>
<comment type="similarity">
    <text evidence="7">Belongs to the SNF2/RAD54 helicase family.</text>
</comment>
<keyword evidence="7" id="KW-0234">DNA repair</keyword>
<dbReference type="InterPro" id="IPR000330">
    <property type="entry name" value="SNF2_N"/>
</dbReference>
<comment type="function">
    <text evidence="7">ATPase component of the INO80 complex which remodels chromatin by shifting nucleosomes and is involved in DNA repair.</text>
</comment>
<evidence type="ECO:0000256" key="6">
    <source>
        <dbReference type="ARBA" id="ARBA00023242"/>
    </source>
</evidence>
<evidence type="ECO:0000256" key="4">
    <source>
        <dbReference type="ARBA" id="ARBA00022840"/>
    </source>
</evidence>
<dbReference type="GO" id="GO:0006338">
    <property type="term" value="P:chromatin remodeling"/>
    <property type="evidence" value="ECO:0007669"/>
    <property type="project" value="UniProtKB-UniRule"/>
</dbReference>